<feature type="compositionally biased region" description="Basic and acidic residues" evidence="1">
    <location>
        <begin position="1"/>
        <end position="16"/>
    </location>
</feature>
<dbReference type="AlphaFoldDB" id="A0A840WGJ4"/>
<proteinExistence type="predicted"/>
<name>A0A840WGJ4_9ACTN</name>
<evidence type="ECO:0000256" key="1">
    <source>
        <dbReference type="SAM" id="MobiDB-lite"/>
    </source>
</evidence>
<dbReference type="Proteomes" id="UP000579647">
    <property type="component" value="Unassembled WGS sequence"/>
</dbReference>
<protein>
    <submittedName>
        <fullName evidence="2">Uncharacterized protein</fullName>
    </submittedName>
</protein>
<accession>A0A840WGJ4</accession>
<evidence type="ECO:0000313" key="3">
    <source>
        <dbReference type="Proteomes" id="UP000579647"/>
    </source>
</evidence>
<gene>
    <name evidence="2" type="ORF">HNR07_005710</name>
</gene>
<sequence>MSEEKYKGSDQLKHCENGAAVTYPEGHTDPDRVRKRAPTVHPPEDPPHISPEGAQALLKIIRKAYARRIADDFDPSSTDRRA</sequence>
<reference evidence="2 3" key="1">
    <citation type="submission" date="2020-08" db="EMBL/GenBank/DDBJ databases">
        <title>Sequencing the genomes of 1000 actinobacteria strains.</title>
        <authorList>
            <person name="Klenk H.-P."/>
        </authorList>
    </citation>
    <scope>NUCLEOTIDE SEQUENCE [LARGE SCALE GENOMIC DNA]</scope>
    <source>
        <strain evidence="2 3">DSM 44598</strain>
    </source>
</reference>
<keyword evidence="3" id="KW-1185">Reference proteome</keyword>
<comment type="caution">
    <text evidence="2">The sequence shown here is derived from an EMBL/GenBank/DDBJ whole genome shotgun (WGS) entry which is preliminary data.</text>
</comment>
<feature type="region of interest" description="Disordered" evidence="1">
    <location>
        <begin position="1"/>
        <end position="52"/>
    </location>
</feature>
<dbReference type="RefSeq" id="WP_184368238.1">
    <property type="nucleotide sequence ID" value="NZ_BAAAKM010000091.1"/>
</dbReference>
<dbReference type="EMBL" id="JACHDO010000001">
    <property type="protein sequence ID" value="MBB5494573.1"/>
    <property type="molecule type" value="Genomic_DNA"/>
</dbReference>
<evidence type="ECO:0000313" key="2">
    <source>
        <dbReference type="EMBL" id="MBB5494573.1"/>
    </source>
</evidence>
<organism evidence="2 3">
    <name type="scientific">Nocardiopsis metallicus</name>
    <dbReference type="NCBI Taxonomy" id="179819"/>
    <lineage>
        <taxon>Bacteria</taxon>
        <taxon>Bacillati</taxon>
        <taxon>Actinomycetota</taxon>
        <taxon>Actinomycetes</taxon>
        <taxon>Streptosporangiales</taxon>
        <taxon>Nocardiopsidaceae</taxon>
        <taxon>Nocardiopsis</taxon>
    </lineage>
</organism>